<gene>
    <name evidence="2" type="ORF">A2T98_21715</name>
</gene>
<dbReference type="CDD" id="cd00207">
    <property type="entry name" value="fer2"/>
    <property type="match status" value="1"/>
</dbReference>
<feature type="domain" description="2Fe-2S ferredoxin-type" evidence="1">
    <location>
        <begin position="3"/>
        <end position="95"/>
    </location>
</feature>
<dbReference type="PROSITE" id="PS51085">
    <property type="entry name" value="2FE2S_FER_2"/>
    <property type="match status" value="1"/>
</dbReference>
<name>A0A166I278_NODSP</name>
<dbReference type="Proteomes" id="UP000076555">
    <property type="component" value="Unassembled WGS sequence"/>
</dbReference>
<organism evidence="2 3">
    <name type="scientific">Nodularia spumigena CENA596</name>
    <dbReference type="NCBI Taxonomy" id="1819295"/>
    <lineage>
        <taxon>Bacteria</taxon>
        <taxon>Bacillati</taxon>
        <taxon>Cyanobacteriota</taxon>
        <taxon>Cyanophyceae</taxon>
        <taxon>Nostocales</taxon>
        <taxon>Nodulariaceae</taxon>
        <taxon>Nodularia</taxon>
    </lineage>
</organism>
<dbReference type="OrthoDB" id="581532at2"/>
<dbReference type="Pfam" id="PF00111">
    <property type="entry name" value="Fer2"/>
    <property type="match status" value="1"/>
</dbReference>
<protein>
    <submittedName>
        <fullName evidence="2">Ferredoxin</fullName>
    </submittedName>
</protein>
<dbReference type="GO" id="GO:0051536">
    <property type="term" value="F:iron-sulfur cluster binding"/>
    <property type="evidence" value="ECO:0007669"/>
    <property type="project" value="InterPro"/>
</dbReference>
<dbReference type="GeneID" id="78016671"/>
<dbReference type="Gene3D" id="3.10.20.30">
    <property type="match status" value="1"/>
</dbReference>
<evidence type="ECO:0000313" key="2">
    <source>
        <dbReference type="EMBL" id="KZL47761.1"/>
    </source>
</evidence>
<accession>A0A166I278</accession>
<sequence>MIASIHFEDDQKTVQVEASQPLTKICDEHPASILFGCRSVACGTCLIEVMSGMDNLSPIKDEERILLDILVPDNPNLRLACQCVVQGDIRIRVAE</sequence>
<evidence type="ECO:0000313" key="3">
    <source>
        <dbReference type="Proteomes" id="UP000076555"/>
    </source>
</evidence>
<dbReference type="EMBL" id="LWAJ01000284">
    <property type="protein sequence ID" value="KZL47761.1"/>
    <property type="molecule type" value="Genomic_DNA"/>
</dbReference>
<dbReference type="InterPro" id="IPR012675">
    <property type="entry name" value="Beta-grasp_dom_sf"/>
</dbReference>
<comment type="caution">
    <text evidence="2">The sequence shown here is derived from an EMBL/GenBank/DDBJ whole genome shotgun (WGS) entry which is preliminary data.</text>
</comment>
<dbReference type="InterPro" id="IPR036010">
    <property type="entry name" value="2Fe-2S_ferredoxin-like_sf"/>
</dbReference>
<reference evidence="2 3" key="1">
    <citation type="submission" date="2016-04" db="EMBL/GenBank/DDBJ databases">
        <title>Draft Genome Assembly of the Bloom-forming Cyanobacterium Nodularia spumigena Strain CENA596 in Shrimp Production Ponds.</title>
        <authorList>
            <person name="Popin R.V."/>
            <person name="Rigonato J."/>
            <person name="Abreu V.A."/>
            <person name="Andreote A.P."/>
            <person name="Silveira S.B."/>
            <person name="Odebrecht C."/>
            <person name="Fiore M.F."/>
        </authorList>
    </citation>
    <scope>NUCLEOTIDE SEQUENCE [LARGE SCALE GENOMIC DNA]</scope>
    <source>
        <strain evidence="2 3">CENA596</strain>
    </source>
</reference>
<dbReference type="InterPro" id="IPR001041">
    <property type="entry name" value="2Fe-2S_ferredoxin-type"/>
</dbReference>
<evidence type="ECO:0000259" key="1">
    <source>
        <dbReference type="PROSITE" id="PS51085"/>
    </source>
</evidence>
<dbReference type="AlphaFoldDB" id="A0A166I278"/>
<dbReference type="SUPFAM" id="SSF54292">
    <property type="entry name" value="2Fe-2S ferredoxin-like"/>
    <property type="match status" value="1"/>
</dbReference>
<proteinExistence type="predicted"/>
<dbReference type="RefSeq" id="WP_006195106.1">
    <property type="nucleotide sequence ID" value="NZ_CAWMRI010000284.1"/>
</dbReference>